<evidence type="ECO:0000313" key="2">
    <source>
        <dbReference type="Proteomes" id="UP001172386"/>
    </source>
</evidence>
<proteinExistence type="predicted"/>
<keyword evidence="2" id="KW-1185">Reference proteome</keyword>
<sequence>MHARWMDHRRIHSGRRLPVFNRQAPRWAHTLPSAIALMAPFDLLASLAMDIYLPVVPLMPNALGASPTLVQLTLSIYMLLLGIGQLLFGPLSDRIGRRPVLLLGALLFTVASFALALSSSGGAFLAWRTVQAVGASAALVATFATVRDVYADTAEGASLYGLFASMLAFVPALGPMLGALVATAAGWRVIFVLLGVLGAVAGLRAQRQWQESRPASGAEAGPALQRVLRSGAFWAYTLGFSAAMGTFFVFFSIAPRVLVERMQYSQITFSLAFATVALVMILTSRVAKRFIARWAVRGTFLRGLCVMMVGVLLMALAAVFPLSFASVVLPMWGIAVGLVMVVSVAAHGALRDFADASGTAVALYYAVQSVIVAGFGTLATVLLPGDTVWPLVAYGLLLPLASLIAVAALRCHIALGSE</sequence>
<dbReference type="EMBL" id="JAPDRQ010000448">
    <property type="protein sequence ID" value="KAJ9649164.1"/>
    <property type="molecule type" value="Genomic_DNA"/>
</dbReference>
<dbReference type="Proteomes" id="UP001172386">
    <property type="component" value="Unassembled WGS sequence"/>
</dbReference>
<accession>A0ACC2ZNQ4</accession>
<evidence type="ECO:0000313" key="1">
    <source>
        <dbReference type="EMBL" id="KAJ9649164.1"/>
    </source>
</evidence>
<comment type="caution">
    <text evidence="1">The sequence shown here is derived from an EMBL/GenBank/DDBJ whole genome shotgun (WGS) entry which is preliminary data.</text>
</comment>
<gene>
    <name evidence="1" type="ORF">H2198_010922</name>
</gene>
<name>A0ACC2ZNQ4_9EURO</name>
<protein>
    <submittedName>
        <fullName evidence="1">Uncharacterized protein</fullName>
    </submittedName>
</protein>
<organism evidence="1 2">
    <name type="scientific">Neophaeococcomyces mojaviensis</name>
    <dbReference type="NCBI Taxonomy" id="3383035"/>
    <lineage>
        <taxon>Eukaryota</taxon>
        <taxon>Fungi</taxon>
        <taxon>Dikarya</taxon>
        <taxon>Ascomycota</taxon>
        <taxon>Pezizomycotina</taxon>
        <taxon>Eurotiomycetes</taxon>
        <taxon>Chaetothyriomycetidae</taxon>
        <taxon>Chaetothyriales</taxon>
        <taxon>Chaetothyriales incertae sedis</taxon>
        <taxon>Neophaeococcomyces</taxon>
    </lineage>
</organism>
<reference evidence="1" key="1">
    <citation type="submission" date="2022-10" db="EMBL/GenBank/DDBJ databases">
        <title>Culturing micro-colonial fungi from biological soil crusts in the Mojave desert and describing Neophaeococcomyces mojavensis, and introducing the new genera and species Taxawa tesnikishii.</title>
        <authorList>
            <person name="Kurbessoian T."/>
            <person name="Stajich J.E."/>
        </authorList>
    </citation>
    <scope>NUCLEOTIDE SEQUENCE</scope>
    <source>
        <strain evidence="1">JES_112</strain>
    </source>
</reference>